<evidence type="ECO:0000256" key="9">
    <source>
        <dbReference type="SAM" id="MobiDB-lite"/>
    </source>
</evidence>
<evidence type="ECO:0000256" key="3">
    <source>
        <dbReference type="ARBA" id="ARBA00020629"/>
    </source>
</evidence>
<reference evidence="10" key="1">
    <citation type="submission" date="2022-10" db="EMBL/GenBank/DDBJ databases">
        <authorList>
            <person name="Byrne P K."/>
        </authorList>
    </citation>
    <scope>NUCLEOTIDE SEQUENCE</scope>
    <source>
        <strain evidence="10">ZP964</strain>
    </source>
</reference>
<feature type="compositionally biased region" description="Acidic residues" evidence="9">
    <location>
        <begin position="209"/>
        <end position="218"/>
    </location>
</feature>
<gene>
    <name evidence="10" type="primary">SUVZ08G2080</name>
    <name evidence="8" type="synonym">MED4</name>
    <name evidence="10" type="ORF">SUVZ_08G2080</name>
</gene>
<evidence type="ECO:0000256" key="7">
    <source>
        <dbReference type="ARBA" id="ARBA00031257"/>
    </source>
</evidence>
<dbReference type="PANTHER" id="PTHR13208:SF2">
    <property type="entry name" value="MEDIATOR OF RNA POLYMERASE II TRANSCRIPTION SUBUNIT 4"/>
    <property type="match status" value="1"/>
</dbReference>
<dbReference type="PANTHER" id="PTHR13208">
    <property type="entry name" value="MEDIATOR OF RNA POLYMERASE II TRANSCRIPTION SUBUNIT 4"/>
    <property type="match status" value="1"/>
</dbReference>
<evidence type="ECO:0000256" key="1">
    <source>
        <dbReference type="ARBA" id="ARBA00004123"/>
    </source>
</evidence>
<name>A0ABN8WUN2_SACUV</name>
<evidence type="ECO:0000313" key="10">
    <source>
        <dbReference type="EMBL" id="CAI4065074.1"/>
    </source>
</evidence>
<evidence type="ECO:0000256" key="8">
    <source>
        <dbReference type="RuleBase" id="RU364141"/>
    </source>
</evidence>
<sequence length="289" mass="32926">MSVQDTKAVEFSMNHIRSSSVSLIAEATSNMNSEHKSSKVQLYDDLCRYEDILSKLVESVDRFKPNLEIAKDLIRTDESLFNNVKLLADYDKIDLNLRKIDKDSEELDSKTRKILEILNECHDELSALPMLEQVEFEKKTILQQRSKINSTALLDYATKLSKFTRIPPTFDKGTVGPNNFIWPAEDALRRGMLAMASLHSKELTRIPGEEEQGTEEVPNDALSQNGRQNEKKESNENSPENSPTKDSFIFNGTATKDTEQVDNDKDKIEEDNNEDALDLDLDLFDPEDF</sequence>
<keyword evidence="5 8" id="KW-0804">Transcription</keyword>
<feature type="compositionally biased region" description="Basic and acidic residues" evidence="9">
    <location>
        <begin position="256"/>
        <end position="270"/>
    </location>
</feature>
<dbReference type="Pfam" id="PF10018">
    <property type="entry name" value="Med4"/>
    <property type="match status" value="1"/>
</dbReference>
<proteinExistence type="inferred from homology"/>
<keyword evidence="11" id="KW-1185">Reference proteome</keyword>
<dbReference type="EMBL" id="OX365935">
    <property type="protein sequence ID" value="CAI4065074.1"/>
    <property type="molecule type" value="Genomic_DNA"/>
</dbReference>
<feature type="region of interest" description="Disordered" evidence="9">
    <location>
        <begin position="204"/>
        <end position="289"/>
    </location>
</feature>
<keyword evidence="8" id="KW-0010">Activator</keyword>
<dbReference type="InterPro" id="IPR019258">
    <property type="entry name" value="Mediator_Med4"/>
</dbReference>
<keyword evidence="6 8" id="KW-0539">Nucleus</keyword>
<evidence type="ECO:0000313" key="11">
    <source>
        <dbReference type="Proteomes" id="UP001162085"/>
    </source>
</evidence>
<evidence type="ECO:0000256" key="2">
    <source>
        <dbReference type="ARBA" id="ARBA00009626"/>
    </source>
</evidence>
<comment type="subunit">
    <text evidence="8">Component of the Mediator complex.</text>
</comment>
<accession>A0ABN8WUN2</accession>
<comment type="subcellular location">
    <subcellularLocation>
        <location evidence="1 8">Nucleus</location>
    </subcellularLocation>
</comment>
<evidence type="ECO:0000256" key="5">
    <source>
        <dbReference type="ARBA" id="ARBA00023163"/>
    </source>
</evidence>
<dbReference type="Proteomes" id="UP001162085">
    <property type="component" value="Chromosome 8"/>
</dbReference>
<evidence type="ECO:0000256" key="6">
    <source>
        <dbReference type="ARBA" id="ARBA00023242"/>
    </source>
</evidence>
<organism evidence="10 11">
    <name type="scientific">Saccharomyces uvarum</name>
    <name type="common">Yeast</name>
    <name type="synonym">Saccharomyces bayanus var. uvarum</name>
    <dbReference type="NCBI Taxonomy" id="230603"/>
    <lineage>
        <taxon>Eukaryota</taxon>
        <taxon>Fungi</taxon>
        <taxon>Dikarya</taxon>
        <taxon>Ascomycota</taxon>
        <taxon>Saccharomycotina</taxon>
        <taxon>Saccharomycetes</taxon>
        <taxon>Saccharomycetales</taxon>
        <taxon>Saccharomycetaceae</taxon>
        <taxon>Saccharomyces</taxon>
    </lineage>
</organism>
<protein>
    <recommendedName>
        <fullName evidence="3 8">Mediator of RNA polymerase II transcription subunit 4</fullName>
    </recommendedName>
    <alternativeName>
        <fullName evidence="7 8">Mediator complex subunit 4</fullName>
    </alternativeName>
</protein>
<evidence type="ECO:0000256" key="4">
    <source>
        <dbReference type="ARBA" id="ARBA00023015"/>
    </source>
</evidence>
<feature type="compositionally biased region" description="Acidic residues" evidence="9">
    <location>
        <begin position="271"/>
        <end position="289"/>
    </location>
</feature>
<keyword evidence="4 8" id="KW-0805">Transcription regulation</keyword>
<comment type="function">
    <text evidence="8">Component of the Mediator complex, a coactivator involved in the regulated transcription of nearly all RNA polymerase II-dependent genes. Mediator functions as a bridge to convey information from gene-specific regulatory proteins to the basal RNA polymerase II transcription machinery. Mediator is recruited to promoters by direct interactions with regulatory proteins and serves as a scaffold for the assembly of a functional preinitiation complex with RNA polymerase II and the general transcription factors.</text>
</comment>
<comment type="similarity">
    <text evidence="2 8">Belongs to the Mediator complex subunit 4 family.</text>
</comment>